<protein>
    <submittedName>
        <fullName evidence="1">Uncharacterized protein</fullName>
    </submittedName>
</protein>
<sequence length="87" mass="10063">MDKEILKLCTDYKKQLIDDALKQKTYGQALKYLKNLHYDFDGNFRATLPEQILGLLNSVIDEAIIEVRMKAYKQSIDGDDESSKPKH</sequence>
<dbReference type="EMBL" id="BK014883">
    <property type="protein sequence ID" value="DAD80382.1"/>
    <property type="molecule type" value="Genomic_DNA"/>
</dbReference>
<name>A0A8S5MDR3_9CAUD</name>
<reference evidence="1" key="1">
    <citation type="journal article" date="2021" name="Proc. Natl. Acad. Sci. U.S.A.">
        <title>A Catalog of Tens of Thousands of Viruses from Human Metagenomes Reveals Hidden Associations with Chronic Diseases.</title>
        <authorList>
            <person name="Tisza M.J."/>
            <person name="Buck C.B."/>
        </authorList>
    </citation>
    <scope>NUCLEOTIDE SEQUENCE</scope>
    <source>
        <strain evidence="1">CtX581</strain>
    </source>
</reference>
<evidence type="ECO:0000313" key="1">
    <source>
        <dbReference type="EMBL" id="DAD80382.1"/>
    </source>
</evidence>
<proteinExistence type="predicted"/>
<organism evidence="1">
    <name type="scientific">Siphoviridae sp. ctX581</name>
    <dbReference type="NCBI Taxonomy" id="2826365"/>
    <lineage>
        <taxon>Viruses</taxon>
        <taxon>Duplodnaviria</taxon>
        <taxon>Heunggongvirae</taxon>
        <taxon>Uroviricota</taxon>
        <taxon>Caudoviricetes</taxon>
    </lineage>
</organism>
<accession>A0A8S5MDR3</accession>